<protein>
    <submittedName>
        <fullName evidence="1">Lambda repressor-like predicted transcriptional regulator</fullName>
    </submittedName>
</protein>
<name>A0A7W9LFF9_9ACTN</name>
<keyword evidence="2" id="KW-1185">Reference proteome</keyword>
<dbReference type="RefSeq" id="WP_185075076.1">
    <property type="nucleotide sequence ID" value="NZ_JACHMB010000001.1"/>
</dbReference>
<evidence type="ECO:0000313" key="2">
    <source>
        <dbReference type="Proteomes" id="UP000579153"/>
    </source>
</evidence>
<comment type="caution">
    <text evidence="1">The sequence shown here is derived from an EMBL/GenBank/DDBJ whole genome shotgun (WGS) entry which is preliminary data.</text>
</comment>
<dbReference type="AlphaFoldDB" id="A0A7W9LFF9"/>
<dbReference type="Proteomes" id="UP000579153">
    <property type="component" value="Unassembled WGS sequence"/>
</dbReference>
<reference evidence="1 2" key="1">
    <citation type="submission" date="2020-08" db="EMBL/GenBank/DDBJ databases">
        <title>Sequencing the genomes of 1000 actinobacteria strains.</title>
        <authorList>
            <person name="Klenk H.-P."/>
        </authorList>
    </citation>
    <scope>NUCLEOTIDE SEQUENCE [LARGE SCALE GENOMIC DNA]</scope>
    <source>
        <strain evidence="1 2">DSM 45507</strain>
    </source>
</reference>
<gene>
    <name evidence="1" type="ORF">HD596_008611</name>
</gene>
<proteinExistence type="predicted"/>
<evidence type="ECO:0000313" key="1">
    <source>
        <dbReference type="EMBL" id="MBB5781855.1"/>
    </source>
</evidence>
<organism evidence="1 2">
    <name type="scientific">Nonomuraea jabiensis</name>
    <dbReference type="NCBI Taxonomy" id="882448"/>
    <lineage>
        <taxon>Bacteria</taxon>
        <taxon>Bacillati</taxon>
        <taxon>Actinomycetota</taxon>
        <taxon>Actinomycetes</taxon>
        <taxon>Streptosporangiales</taxon>
        <taxon>Streptosporangiaceae</taxon>
        <taxon>Nonomuraea</taxon>
    </lineage>
</organism>
<dbReference type="EMBL" id="JACHMB010000001">
    <property type="protein sequence ID" value="MBB5781855.1"/>
    <property type="molecule type" value="Genomic_DNA"/>
</dbReference>
<sequence length="51" mass="5443">MRATFRDEGASIAGLARERGVSRGAVRTVLADLLPDPRIPPPLTEEDAAAR</sequence>
<accession>A0A7W9LFF9</accession>